<accession>A0ABS2EYT7</accession>
<keyword evidence="1" id="KW-0472">Membrane</keyword>
<proteinExistence type="predicted"/>
<keyword evidence="1" id="KW-0812">Transmembrane</keyword>
<evidence type="ECO:0000256" key="1">
    <source>
        <dbReference type="SAM" id="Phobius"/>
    </source>
</evidence>
<keyword evidence="1" id="KW-1133">Transmembrane helix</keyword>
<organism evidence="2 3">
    <name type="scientific">Bacteroides mediterraneensis</name>
    <dbReference type="NCBI Taxonomy" id="1841856"/>
    <lineage>
        <taxon>Bacteria</taxon>
        <taxon>Pseudomonadati</taxon>
        <taxon>Bacteroidota</taxon>
        <taxon>Bacteroidia</taxon>
        <taxon>Bacteroidales</taxon>
        <taxon>Bacteroidaceae</taxon>
        <taxon>Bacteroides</taxon>
    </lineage>
</organism>
<gene>
    <name evidence="2" type="ORF">H6A31_14470</name>
</gene>
<feature type="transmembrane region" description="Helical" evidence="1">
    <location>
        <begin position="12"/>
        <end position="34"/>
    </location>
</feature>
<feature type="transmembrane region" description="Helical" evidence="1">
    <location>
        <begin position="46"/>
        <end position="67"/>
    </location>
</feature>
<name>A0ABS2EYT7_9BACE</name>
<sequence>MENFRLKNRWMYGGYIILWWFLGGLIFYCLLNLITQSPKEEADLLYPYSSYMLSGILVSWMHSRTYYAVRKEILQIRTPHILLKTLVLHDIIQAVHYDSTRFNVRHGWYNVCLTLQKGKKVYLYAKDGEKLIALLLSLPECSTARH</sequence>
<dbReference type="RefSeq" id="WP_204477464.1">
    <property type="nucleotide sequence ID" value="NZ_JACJJW010000070.1"/>
</dbReference>
<evidence type="ECO:0000313" key="3">
    <source>
        <dbReference type="Proteomes" id="UP000703295"/>
    </source>
</evidence>
<dbReference type="EMBL" id="JACJJW010000070">
    <property type="protein sequence ID" value="MBM6759860.1"/>
    <property type="molecule type" value="Genomic_DNA"/>
</dbReference>
<evidence type="ECO:0000313" key="2">
    <source>
        <dbReference type="EMBL" id="MBM6759860.1"/>
    </source>
</evidence>
<comment type="caution">
    <text evidence="2">The sequence shown here is derived from an EMBL/GenBank/DDBJ whole genome shotgun (WGS) entry which is preliminary data.</text>
</comment>
<evidence type="ECO:0008006" key="4">
    <source>
        <dbReference type="Google" id="ProtNLM"/>
    </source>
</evidence>
<protein>
    <recommendedName>
        <fullName evidence="4">PH domain-containing protein</fullName>
    </recommendedName>
</protein>
<keyword evidence="3" id="KW-1185">Reference proteome</keyword>
<reference evidence="2 3" key="1">
    <citation type="journal article" date="2021" name="Sci. Rep.">
        <title>The distribution of antibiotic resistance genes in chicken gut microbiota commensals.</title>
        <authorList>
            <person name="Juricova H."/>
            <person name="Matiasovicova J."/>
            <person name="Kubasova T."/>
            <person name="Cejkova D."/>
            <person name="Rychlik I."/>
        </authorList>
    </citation>
    <scope>NUCLEOTIDE SEQUENCE [LARGE SCALE GENOMIC DNA]</scope>
    <source>
        <strain evidence="2 3">An801</strain>
    </source>
</reference>
<dbReference type="Proteomes" id="UP000703295">
    <property type="component" value="Unassembled WGS sequence"/>
</dbReference>